<organism evidence="1 2">
    <name type="scientific">Anditalea andensis</name>
    <dbReference type="NCBI Taxonomy" id="1048983"/>
    <lineage>
        <taxon>Bacteria</taxon>
        <taxon>Pseudomonadati</taxon>
        <taxon>Bacteroidota</taxon>
        <taxon>Cytophagia</taxon>
        <taxon>Cytophagales</taxon>
        <taxon>Cytophagaceae</taxon>
        <taxon>Anditalea</taxon>
    </lineage>
</organism>
<gene>
    <name evidence="1" type="ORF">EL17_08165</name>
</gene>
<dbReference type="Proteomes" id="UP000027821">
    <property type="component" value="Unassembled WGS sequence"/>
</dbReference>
<evidence type="ECO:0000313" key="1">
    <source>
        <dbReference type="EMBL" id="KEO74109.1"/>
    </source>
</evidence>
<comment type="caution">
    <text evidence="1">The sequence shown here is derived from an EMBL/GenBank/DDBJ whole genome shotgun (WGS) entry which is preliminary data.</text>
</comment>
<dbReference type="AlphaFoldDB" id="A0A074KYY6"/>
<proteinExistence type="predicted"/>
<dbReference type="EMBL" id="JMIH01000016">
    <property type="protein sequence ID" value="KEO74109.1"/>
    <property type="molecule type" value="Genomic_DNA"/>
</dbReference>
<dbReference type="RefSeq" id="WP_035072912.1">
    <property type="nucleotide sequence ID" value="NZ_JMIH01000016.1"/>
</dbReference>
<sequence length="64" mass="7520">MKTFGHKHKMYLIIFCGLIYNLYLYQQEKPSANEPHKPLIKTVTMTDQINLKDTSATEYLKSLK</sequence>
<protein>
    <submittedName>
        <fullName evidence="1">Uncharacterized protein</fullName>
    </submittedName>
</protein>
<accession>A0A074KYY6</accession>
<name>A0A074KYY6_9BACT</name>
<dbReference type="STRING" id="1048983.EL17_08165"/>
<keyword evidence="2" id="KW-1185">Reference proteome</keyword>
<evidence type="ECO:0000313" key="2">
    <source>
        <dbReference type="Proteomes" id="UP000027821"/>
    </source>
</evidence>
<reference evidence="1 2" key="1">
    <citation type="submission" date="2014-04" db="EMBL/GenBank/DDBJ databases">
        <title>Characterization and application of a salt tolerant electro-active bacterium.</title>
        <authorList>
            <person name="Yang L."/>
            <person name="Wei S."/>
            <person name="Tay Q.X.M."/>
        </authorList>
    </citation>
    <scope>NUCLEOTIDE SEQUENCE [LARGE SCALE GENOMIC DNA]</scope>
    <source>
        <strain evidence="1 2">LY1</strain>
    </source>
</reference>